<sequence length="139" mass="14511">MGCWSWGELLAPSHTPLLPLGSEAAPVSRSSLLSCVHPIPSLSPRSQAHPVTSRSRGVFQPNALAPKHPWTLCRPGVGQASLRLPSLLVTVLPFAPNAMELAPALLPASRDLAVPGCSLAAEPVQEGAGKAGRRRVPPL</sequence>
<comment type="caution">
    <text evidence="1">The sequence shown here is derived from an EMBL/GenBank/DDBJ whole genome shotgun (WGS) entry which is preliminary data.</text>
</comment>
<gene>
    <name evidence="1" type="ORF">KIL84_013685</name>
</gene>
<reference evidence="1" key="1">
    <citation type="submission" date="2021-09" db="EMBL/GenBank/DDBJ databases">
        <title>The genome of Mauremys mutica provides insights into the evolution of semi-aquatic lifestyle.</title>
        <authorList>
            <person name="Gong S."/>
            <person name="Gao Y."/>
        </authorList>
    </citation>
    <scope>NUCLEOTIDE SEQUENCE</scope>
    <source>
        <strain evidence="1">MM-2020</strain>
        <tissue evidence="1">Muscle</tissue>
    </source>
</reference>
<keyword evidence="2" id="KW-1185">Reference proteome</keyword>
<name>A0A9D4AUK5_9SAUR</name>
<evidence type="ECO:0000313" key="1">
    <source>
        <dbReference type="EMBL" id="KAH1169095.1"/>
    </source>
</evidence>
<proteinExistence type="predicted"/>
<evidence type="ECO:0000313" key="2">
    <source>
        <dbReference type="Proteomes" id="UP000827986"/>
    </source>
</evidence>
<protein>
    <submittedName>
        <fullName evidence="1">Uncharacterized protein</fullName>
    </submittedName>
</protein>
<dbReference type="Proteomes" id="UP000827986">
    <property type="component" value="Unassembled WGS sequence"/>
</dbReference>
<dbReference type="AlphaFoldDB" id="A0A9D4AUK5"/>
<organism evidence="1 2">
    <name type="scientific">Mauremys mutica</name>
    <name type="common">yellowpond turtle</name>
    <dbReference type="NCBI Taxonomy" id="74926"/>
    <lineage>
        <taxon>Eukaryota</taxon>
        <taxon>Metazoa</taxon>
        <taxon>Chordata</taxon>
        <taxon>Craniata</taxon>
        <taxon>Vertebrata</taxon>
        <taxon>Euteleostomi</taxon>
        <taxon>Archelosauria</taxon>
        <taxon>Testudinata</taxon>
        <taxon>Testudines</taxon>
        <taxon>Cryptodira</taxon>
        <taxon>Durocryptodira</taxon>
        <taxon>Testudinoidea</taxon>
        <taxon>Geoemydidae</taxon>
        <taxon>Geoemydinae</taxon>
        <taxon>Mauremys</taxon>
    </lineage>
</organism>
<accession>A0A9D4AUK5</accession>
<dbReference type="EMBL" id="JAHDVG010000485">
    <property type="protein sequence ID" value="KAH1169095.1"/>
    <property type="molecule type" value="Genomic_DNA"/>
</dbReference>